<dbReference type="EMBL" id="MF358542">
    <property type="protein sequence ID" value="ASR76534.1"/>
    <property type="molecule type" value="Genomic_DNA"/>
</dbReference>
<accession>A0A222YZP2</accession>
<evidence type="ECO:0000313" key="1">
    <source>
        <dbReference type="EMBL" id="ASR76534.1"/>
    </source>
</evidence>
<proteinExistence type="predicted"/>
<reference evidence="1 2" key="1">
    <citation type="submission" date="2017-06" db="EMBL/GenBank/DDBJ databases">
        <authorList>
            <person name="Mageeney C.M."/>
            <person name="Olugbade I.D."/>
            <person name="Kenna M.A."/>
            <person name="Ware V.C."/>
            <person name="Garlena R.A."/>
            <person name="Russell D.A."/>
            <person name="Pope W.H."/>
            <person name="Jacobs-Sera D."/>
            <person name="Hendrix R.W."/>
            <person name="Hatfull G.F."/>
        </authorList>
    </citation>
    <scope>NUCLEOTIDE SEQUENCE [LARGE SCALE GENOMIC DNA]</scope>
</reference>
<gene>
    <name evidence="1" type="ORF">SEA_SUSHI23_110</name>
</gene>
<organism evidence="1 2">
    <name type="scientific">Streptomyces phage Sushi23</name>
    <dbReference type="NCBI Taxonomy" id="2015806"/>
    <lineage>
        <taxon>Viruses</taxon>
        <taxon>Duplodnaviria</taxon>
        <taxon>Heunggongvirae</taxon>
        <taxon>Uroviricota</taxon>
        <taxon>Caudoviricetes</taxon>
        <taxon>Stanwilliamsviridae</taxon>
        <taxon>Boydwoodruffvirinae</taxon>
        <taxon>Samistivirus</taxon>
        <taxon>Samistivirus peebs</taxon>
    </lineage>
</organism>
<protein>
    <submittedName>
        <fullName evidence="1">Uncharacterized protein</fullName>
    </submittedName>
</protein>
<dbReference type="Proteomes" id="UP000225758">
    <property type="component" value="Segment"/>
</dbReference>
<name>A0A222YZP2_9CAUD</name>
<evidence type="ECO:0000313" key="2">
    <source>
        <dbReference type="Proteomes" id="UP000225758"/>
    </source>
</evidence>
<sequence>MAYYEGQKIWVGNDPGIYWGDSENPTLAKVEVPEGSGNVVLCVKKQINVRES</sequence>